<dbReference type="GO" id="GO:0003700">
    <property type="term" value="F:DNA-binding transcription factor activity"/>
    <property type="evidence" value="ECO:0007669"/>
    <property type="project" value="InterPro"/>
</dbReference>
<evidence type="ECO:0000256" key="1">
    <source>
        <dbReference type="ARBA" id="ARBA00023015"/>
    </source>
</evidence>
<feature type="domain" description="HTH araC/xylS-type" evidence="4">
    <location>
        <begin position="308"/>
        <end position="406"/>
    </location>
</feature>
<dbReference type="PROSITE" id="PS01124">
    <property type="entry name" value="HTH_ARAC_FAMILY_2"/>
    <property type="match status" value="1"/>
</dbReference>
<name>A0A5M9HUK0_9FIRM</name>
<keyword evidence="3" id="KW-0804">Transcription</keyword>
<evidence type="ECO:0000313" key="6">
    <source>
        <dbReference type="Proteomes" id="UP000322025"/>
    </source>
</evidence>
<dbReference type="GO" id="GO:0043565">
    <property type="term" value="F:sequence-specific DNA binding"/>
    <property type="evidence" value="ECO:0007669"/>
    <property type="project" value="InterPro"/>
</dbReference>
<evidence type="ECO:0000256" key="2">
    <source>
        <dbReference type="ARBA" id="ARBA00023125"/>
    </source>
</evidence>
<dbReference type="Pfam" id="PF12833">
    <property type="entry name" value="HTH_18"/>
    <property type="match status" value="1"/>
</dbReference>
<protein>
    <submittedName>
        <fullName evidence="5">Helix-turn-helix domain-containing protein</fullName>
    </submittedName>
</protein>
<dbReference type="AlphaFoldDB" id="A0A5M9HUK0"/>
<evidence type="ECO:0000256" key="3">
    <source>
        <dbReference type="ARBA" id="ARBA00023163"/>
    </source>
</evidence>
<organism evidence="5 6">
    <name type="scientific">Mediterraneibacter catenae</name>
    <dbReference type="NCBI Taxonomy" id="2594882"/>
    <lineage>
        <taxon>Bacteria</taxon>
        <taxon>Bacillati</taxon>
        <taxon>Bacillota</taxon>
        <taxon>Clostridia</taxon>
        <taxon>Lachnospirales</taxon>
        <taxon>Lachnospiraceae</taxon>
        <taxon>Mediterraneibacter</taxon>
    </lineage>
</organism>
<dbReference type="PANTHER" id="PTHR43280">
    <property type="entry name" value="ARAC-FAMILY TRANSCRIPTIONAL REGULATOR"/>
    <property type="match status" value="1"/>
</dbReference>
<comment type="caution">
    <text evidence="5">The sequence shown here is derived from an EMBL/GenBank/DDBJ whole genome shotgun (WGS) entry which is preliminary data.</text>
</comment>
<dbReference type="Proteomes" id="UP000322025">
    <property type="component" value="Unassembled WGS sequence"/>
</dbReference>
<dbReference type="Gene3D" id="1.10.10.60">
    <property type="entry name" value="Homeodomain-like"/>
    <property type="match status" value="2"/>
</dbReference>
<reference evidence="5 6" key="1">
    <citation type="submission" date="2019-07" db="EMBL/GenBank/DDBJ databases">
        <authorList>
            <person name="Wongkuna S."/>
            <person name="Scaria J."/>
        </authorList>
    </citation>
    <scope>NUCLEOTIDE SEQUENCE [LARGE SCALE GENOMIC DNA]</scope>
    <source>
        <strain evidence="5 6">SW178</strain>
    </source>
</reference>
<keyword evidence="6" id="KW-1185">Reference proteome</keyword>
<proteinExistence type="predicted"/>
<dbReference type="InterPro" id="IPR009057">
    <property type="entry name" value="Homeodomain-like_sf"/>
</dbReference>
<dbReference type="PANTHER" id="PTHR43280:SF34">
    <property type="entry name" value="ARAC-FAMILY TRANSCRIPTIONAL REGULATOR"/>
    <property type="match status" value="1"/>
</dbReference>
<dbReference type="OrthoDB" id="184994at2"/>
<dbReference type="EMBL" id="VMSO01000036">
    <property type="protein sequence ID" value="KAA8500223.1"/>
    <property type="molecule type" value="Genomic_DNA"/>
</dbReference>
<keyword evidence="1" id="KW-0805">Transcription regulation</keyword>
<accession>A0A5M9HUK0</accession>
<gene>
    <name evidence="5" type="ORF">FNY66_14735</name>
</gene>
<dbReference type="SMART" id="SM00342">
    <property type="entry name" value="HTH_ARAC"/>
    <property type="match status" value="1"/>
</dbReference>
<keyword evidence="2" id="KW-0238">DNA-binding</keyword>
<dbReference type="InterPro" id="IPR018060">
    <property type="entry name" value="HTH_AraC"/>
</dbReference>
<dbReference type="SUPFAM" id="SSF46689">
    <property type="entry name" value="Homeodomain-like"/>
    <property type="match status" value="2"/>
</dbReference>
<evidence type="ECO:0000259" key="4">
    <source>
        <dbReference type="PROSITE" id="PS01124"/>
    </source>
</evidence>
<dbReference type="RefSeq" id="WP_150311626.1">
    <property type="nucleotide sequence ID" value="NZ_VMSO01000036.1"/>
</dbReference>
<evidence type="ECO:0000313" key="5">
    <source>
        <dbReference type="EMBL" id="KAA8500223.1"/>
    </source>
</evidence>
<sequence>MNEHYLIKYISYHLHTIVRRYDINGTLLETCCARISFRDLYEDDEIFRIFTGTALPHGKKDIPVILSAEGELAYAMIRTGSRYTLIGPVRMTTPVDFRHTYPGEIPLPDISARPVTKQWLLSVYACEYDTFSKAILLVHNLFHEEEITEEMLNLENSVDKKTDEKLRESFSQLVFTNREYGKVHNPYDQELREFSSIESGDLAQLKRSLSEDYPGEIGTLSEDPLRHAKNRGIVVVTLASRAAMRGGVVPEEAYSLSDSYIQKIEKCRDIPAVFHLFYAAEYEYARMVKELKEQKEGTLEKDKNPHINKCKDYIFSHLHGRISIQEIADALGLNAAYLSELFHECEKVTLTEYIRREKINLAKNLLIYSRYSYSEISTYLGFSSQSHLGKYFKSATGMTMRQYRNVYGMKEFDA</sequence>